<feature type="binding site" evidence="20">
    <location>
        <position position="456"/>
    </location>
    <ligand>
        <name>Mg(2+)</name>
        <dbReference type="ChEBI" id="CHEBI:18420"/>
    </ligand>
</feature>
<evidence type="ECO:0000256" key="16">
    <source>
        <dbReference type="ARBA" id="ARBA00033235"/>
    </source>
</evidence>
<dbReference type="SUPFAM" id="SSF51621">
    <property type="entry name" value="Phosphoenolpyruvate/pyruvate domain"/>
    <property type="match status" value="1"/>
</dbReference>
<evidence type="ECO:0000256" key="11">
    <source>
        <dbReference type="ARBA" id="ARBA00022679"/>
    </source>
</evidence>
<evidence type="ECO:0000256" key="12">
    <source>
        <dbReference type="ARBA" id="ARBA00022683"/>
    </source>
</evidence>
<dbReference type="PIRSF" id="PIRSF000732">
    <property type="entry name" value="PTS_enzyme_I"/>
    <property type="match status" value="1"/>
</dbReference>
<evidence type="ECO:0000256" key="10">
    <source>
        <dbReference type="ARBA" id="ARBA00022597"/>
    </source>
</evidence>
<evidence type="ECO:0000256" key="15">
    <source>
        <dbReference type="ARBA" id="ARBA00022842"/>
    </source>
</evidence>
<evidence type="ECO:0000256" key="13">
    <source>
        <dbReference type="ARBA" id="ARBA00022723"/>
    </source>
</evidence>
<dbReference type="NCBIfam" id="TIGR01417">
    <property type="entry name" value="PTS_I_fam"/>
    <property type="match status" value="1"/>
</dbReference>
<sequence length="572" mass="63091">MSTTLTGIAASAGIAIAKAFRYEEPDLTVEKKSGVNVEQEIADFDAALATSKDELKVIKEKTRQDMGDDHAEIFEAHLLVLSDPELVDAIRTKIKDEDVNASFALKEISDQFISMFESMDNEYMKERAADIRDVSKRVLAHILGQDIVSLAEINEEVVIVGEDLTPSDTAQLNKEFVLGFATNIGGRTSHSAIMARSLEIPAVVGTKTVTHDTAKDVMVIVDGLDGKVIIDPTDAELSEYRQKADDFEAQKREWAKLVNEPTVSTDGHKVELAANIGTPNDLEGVKNNGAEAVGLYRTEFLYMGRDELPTEEEQFTAYKKVVADMDGKPVVIRTLDIGGDKELPYLDLPEEMNPFLGFRAIRLCLEMDDMFRVQLRALLRASAFGNLKIMFPMIATLTEFREAKAILEEEKQKLVKDGVDVSDKIEVGIMVEIPSTAVMAKQFAKEVDFFSIGTNDLIQYTFAADRMNERVSYLYQPYSPAILNLVKIIIDASHAEGKWTGMCGEMAGDSIAIPLLLGLGLDEFSMSATSVLPARSQISKLSQSEAAEVAEKALTLQTAEEVQELVESTFMK</sequence>
<evidence type="ECO:0000256" key="4">
    <source>
        <dbReference type="ARBA" id="ARBA00004496"/>
    </source>
</evidence>
<dbReference type="Proteomes" id="UP000318138">
    <property type="component" value="Chromosome"/>
</dbReference>
<dbReference type="InterPro" id="IPR040442">
    <property type="entry name" value="Pyrv_kinase-like_dom_sf"/>
</dbReference>
<feature type="binding site" evidence="19">
    <location>
        <position position="333"/>
    </location>
    <ligand>
        <name>phosphoenolpyruvate</name>
        <dbReference type="ChEBI" id="CHEBI:58702"/>
    </ligand>
</feature>
<keyword evidence="15 17" id="KW-0460">Magnesium</keyword>
<feature type="domain" description="PEP-utilising enzyme C-terminal" evidence="22">
    <location>
        <begin position="251"/>
        <end position="541"/>
    </location>
</feature>
<dbReference type="GO" id="GO:0008965">
    <property type="term" value="F:phosphoenolpyruvate-protein phosphotransferase activity"/>
    <property type="evidence" value="ECO:0007669"/>
    <property type="project" value="UniProtKB-EC"/>
</dbReference>
<dbReference type="InterPro" id="IPR015813">
    <property type="entry name" value="Pyrv/PenolPyrv_kinase-like_dom"/>
</dbReference>
<keyword evidence="14 17" id="KW-0418">Kinase</keyword>
<comment type="catalytic activity">
    <reaction evidence="1 17">
        <text>L-histidyl-[protein] + phosphoenolpyruvate = N(pros)-phospho-L-histidyl-[protein] + pyruvate</text>
        <dbReference type="Rhea" id="RHEA:23880"/>
        <dbReference type="Rhea" id="RHEA-COMP:9745"/>
        <dbReference type="Rhea" id="RHEA-COMP:9746"/>
        <dbReference type="ChEBI" id="CHEBI:15361"/>
        <dbReference type="ChEBI" id="CHEBI:29979"/>
        <dbReference type="ChEBI" id="CHEBI:58702"/>
        <dbReference type="ChEBI" id="CHEBI:64837"/>
        <dbReference type="EC" id="2.7.3.9"/>
    </reaction>
</comment>
<dbReference type="PROSITE" id="PS00742">
    <property type="entry name" value="PEP_ENZYMES_2"/>
    <property type="match status" value="1"/>
</dbReference>
<dbReference type="EC" id="2.7.3.9" evidence="6 17"/>
<evidence type="ECO:0000256" key="19">
    <source>
        <dbReference type="PIRSR" id="PIRSR000732-2"/>
    </source>
</evidence>
<comment type="subcellular location">
    <subcellularLocation>
        <location evidence="4 17">Cytoplasm</location>
    </subcellularLocation>
</comment>
<evidence type="ECO:0000256" key="1">
    <source>
        <dbReference type="ARBA" id="ARBA00000683"/>
    </source>
</evidence>
<feature type="binding site" evidence="19">
    <location>
        <begin position="455"/>
        <end position="456"/>
    </location>
    <ligand>
        <name>phosphoenolpyruvate</name>
        <dbReference type="ChEBI" id="CHEBI:58702"/>
    </ligand>
</feature>
<feature type="binding site" evidence="19">
    <location>
        <position position="297"/>
    </location>
    <ligand>
        <name>phosphoenolpyruvate</name>
        <dbReference type="ChEBI" id="CHEBI:58702"/>
    </ligand>
</feature>
<dbReference type="GO" id="GO:0009401">
    <property type="term" value="P:phosphoenolpyruvate-dependent sugar phosphotransferase system"/>
    <property type="evidence" value="ECO:0007669"/>
    <property type="project" value="UniProtKB-KW"/>
</dbReference>
<organism evidence="24 25">
    <name type="scientific">Paenalkalicoccus suaedae</name>
    <dbReference type="NCBI Taxonomy" id="2592382"/>
    <lineage>
        <taxon>Bacteria</taxon>
        <taxon>Bacillati</taxon>
        <taxon>Bacillota</taxon>
        <taxon>Bacilli</taxon>
        <taxon>Bacillales</taxon>
        <taxon>Bacillaceae</taxon>
        <taxon>Paenalkalicoccus</taxon>
    </lineage>
</organism>
<dbReference type="FunFam" id="3.20.20.60:FF:000007">
    <property type="entry name" value="Phosphoenolpyruvate-protein phosphotransferase"/>
    <property type="match status" value="1"/>
</dbReference>
<dbReference type="PANTHER" id="PTHR46244:SF3">
    <property type="entry name" value="PHOSPHOENOLPYRUVATE-PROTEIN PHOSPHOTRANSFERASE"/>
    <property type="match status" value="1"/>
</dbReference>
<feature type="active site" description="Proton donor" evidence="18">
    <location>
        <position position="503"/>
    </location>
</feature>
<keyword evidence="13 17" id="KW-0479">Metal-binding</keyword>
<evidence type="ECO:0000256" key="18">
    <source>
        <dbReference type="PIRSR" id="PIRSR000732-1"/>
    </source>
</evidence>
<dbReference type="Pfam" id="PF02896">
    <property type="entry name" value="PEP-utilizers_C"/>
    <property type="match status" value="1"/>
</dbReference>
<feature type="binding site" evidence="19">
    <location>
        <position position="466"/>
    </location>
    <ligand>
        <name>phosphoenolpyruvate</name>
        <dbReference type="ChEBI" id="CHEBI:58702"/>
    </ligand>
</feature>
<dbReference type="KEGG" id="psua:FLK61_35505"/>
<evidence type="ECO:0000256" key="14">
    <source>
        <dbReference type="ARBA" id="ARBA00022777"/>
    </source>
</evidence>
<feature type="binding site" evidence="20">
    <location>
        <position position="432"/>
    </location>
    <ligand>
        <name>Mg(2+)</name>
        <dbReference type="ChEBI" id="CHEBI:18420"/>
    </ligand>
</feature>
<dbReference type="InterPro" id="IPR036637">
    <property type="entry name" value="Phosphohistidine_dom_sf"/>
</dbReference>
<keyword evidence="10 17" id="KW-0762">Sugar transport</keyword>
<dbReference type="Pfam" id="PF00391">
    <property type="entry name" value="PEP-utilizers"/>
    <property type="match status" value="1"/>
</dbReference>
<dbReference type="AlphaFoldDB" id="A0A859FF48"/>
<comment type="cofactor">
    <cofactor evidence="2 17 20">
        <name>Mg(2+)</name>
        <dbReference type="ChEBI" id="CHEBI:18420"/>
    </cofactor>
</comment>
<dbReference type="InterPro" id="IPR018274">
    <property type="entry name" value="PEP_util_AS"/>
</dbReference>
<dbReference type="PANTHER" id="PTHR46244">
    <property type="entry name" value="PHOSPHOENOLPYRUVATE-PROTEIN PHOSPHOTRANSFERASE"/>
    <property type="match status" value="1"/>
</dbReference>
<evidence type="ECO:0000256" key="2">
    <source>
        <dbReference type="ARBA" id="ARBA00001946"/>
    </source>
</evidence>
<evidence type="ECO:0000259" key="23">
    <source>
        <dbReference type="Pfam" id="PF05524"/>
    </source>
</evidence>
<comment type="similarity">
    <text evidence="5 17">Belongs to the PEP-utilizing enzyme family.</text>
</comment>
<dbReference type="InterPro" id="IPR006318">
    <property type="entry name" value="PTS_EI-like"/>
</dbReference>
<dbReference type="InterPro" id="IPR050499">
    <property type="entry name" value="PEP-utilizing_PTS_enzyme"/>
</dbReference>
<dbReference type="EMBL" id="CP041372">
    <property type="protein sequence ID" value="QKS71973.1"/>
    <property type="molecule type" value="Genomic_DNA"/>
</dbReference>
<dbReference type="PRINTS" id="PR01736">
    <property type="entry name" value="PHPHTRNFRASE"/>
</dbReference>
<evidence type="ECO:0000256" key="3">
    <source>
        <dbReference type="ARBA" id="ARBA00002728"/>
    </source>
</evidence>
<evidence type="ECO:0000313" key="24">
    <source>
        <dbReference type="EMBL" id="QKS71973.1"/>
    </source>
</evidence>
<dbReference type="Gene3D" id="3.20.20.60">
    <property type="entry name" value="Phosphoenolpyruvate-binding domains"/>
    <property type="match status" value="1"/>
</dbReference>
<keyword evidence="8 17" id="KW-0813">Transport</keyword>
<dbReference type="GO" id="GO:0016301">
    <property type="term" value="F:kinase activity"/>
    <property type="evidence" value="ECO:0007669"/>
    <property type="project" value="UniProtKB-KW"/>
</dbReference>
<reference evidence="25" key="1">
    <citation type="submission" date="2019-07" db="EMBL/GenBank/DDBJ databases">
        <title>Bacillus alkalisoli sp. nov. isolated from saline soil.</title>
        <authorList>
            <person name="Sun J.-Q."/>
            <person name="Xu L."/>
        </authorList>
    </citation>
    <scope>NUCLEOTIDE SEQUENCE [LARGE SCALE GENOMIC DNA]</scope>
    <source>
        <strain evidence="25">M4U3P1</strain>
    </source>
</reference>
<accession>A0A859FF48</accession>
<dbReference type="InterPro" id="IPR024692">
    <property type="entry name" value="PTS_EI"/>
</dbReference>
<dbReference type="SUPFAM" id="SSF47831">
    <property type="entry name" value="Enzyme I of the PEP:sugar phosphotransferase system HPr-binding (sub)domain"/>
    <property type="match status" value="1"/>
</dbReference>
<keyword evidence="25" id="KW-1185">Reference proteome</keyword>
<evidence type="ECO:0000256" key="17">
    <source>
        <dbReference type="PIRNR" id="PIRNR000732"/>
    </source>
</evidence>
<evidence type="ECO:0000256" key="9">
    <source>
        <dbReference type="ARBA" id="ARBA00022490"/>
    </source>
</evidence>
<keyword evidence="24" id="KW-0670">Pyruvate</keyword>
<evidence type="ECO:0000259" key="21">
    <source>
        <dbReference type="Pfam" id="PF00391"/>
    </source>
</evidence>
<evidence type="ECO:0000256" key="6">
    <source>
        <dbReference type="ARBA" id="ARBA00012232"/>
    </source>
</evidence>
<protein>
    <recommendedName>
        <fullName evidence="7 17">Phosphoenolpyruvate-protein phosphotransferase</fullName>
        <ecNumber evidence="6 17">2.7.3.9</ecNumber>
    </recommendedName>
    <alternativeName>
        <fullName evidence="16 17">Phosphotransferase system, enzyme I</fullName>
    </alternativeName>
</protein>
<dbReference type="RefSeq" id="WP_176009956.1">
    <property type="nucleotide sequence ID" value="NZ_CP041372.2"/>
</dbReference>
<dbReference type="PROSITE" id="PS00370">
    <property type="entry name" value="PEP_ENZYMES_PHOS_SITE"/>
    <property type="match status" value="1"/>
</dbReference>
<proteinExistence type="inferred from homology"/>
<dbReference type="InterPro" id="IPR000121">
    <property type="entry name" value="PEP_util_C"/>
</dbReference>
<keyword evidence="9 17" id="KW-0963">Cytoplasm</keyword>
<gene>
    <name evidence="24" type="primary">ptsP</name>
    <name evidence="24" type="ORF">FLK61_35505</name>
</gene>
<keyword evidence="11 17" id="KW-0808">Transferase</keyword>
<evidence type="ECO:0000313" key="25">
    <source>
        <dbReference type="Proteomes" id="UP000318138"/>
    </source>
</evidence>
<dbReference type="GO" id="GO:0005737">
    <property type="term" value="C:cytoplasm"/>
    <property type="evidence" value="ECO:0007669"/>
    <property type="project" value="UniProtKB-SubCell"/>
</dbReference>
<dbReference type="Gene3D" id="1.10.274.10">
    <property type="entry name" value="PtsI, HPr-binding domain"/>
    <property type="match status" value="1"/>
</dbReference>
<dbReference type="Pfam" id="PF05524">
    <property type="entry name" value="PEP-utilisers_N"/>
    <property type="match status" value="1"/>
</dbReference>
<dbReference type="Gene3D" id="3.50.30.10">
    <property type="entry name" value="Phosphohistidine domain"/>
    <property type="match status" value="1"/>
</dbReference>
<feature type="active site" description="Tele-phosphohistidine intermediate" evidence="18">
    <location>
        <position position="190"/>
    </location>
</feature>
<evidence type="ECO:0000256" key="7">
    <source>
        <dbReference type="ARBA" id="ARBA00016544"/>
    </source>
</evidence>
<dbReference type="InterPro" id="IPR008731">
    <property type="entry name" value="PTS_EIN"/>
</dbReference>
<evidence type="ECO:0000256" key="20">
    <source>
        <dbReference type="PIRSR" id="PIRSR000732-3"/>
    </source>
</evidence>
<feature type="domain" description="Phosphotransferase system enzyme I N-terminal" evidence="23">
    <location>
        <begin position="6"/>
        <end position="127"/>
    </location>
</feature>
<feature type="domain" description="PEP-utilising enzyme mobile" evidence="21">
    <location>
        <begin position="154"/>
        <end position="226"/>
    </location>
</feature>
<dbReference type="InterPro" id="IPR023151">
    <property type="entry name" value="PEP_util_CS"/>
</dbReference>
<name>A0A859FF48_9BACI</name>
<dbReference type="SUPFAM" id="SSF52009">
    <property type="entry name" value="Phosphohistidine domain"/>
    <property type="match status" value="1"/>
</dbReference>
<comment type="function">
    <text evidence="3 17">General (non sugar-specific) component of the phosphoenolpyruvate-dependent sugar phosphotransferase system (sugar PTS). This major carbohydrate active-transport system catalyzes the phosphorylation of incoming sugar substrates concomitantly with their translocation across the cell membrane. Enzyme I transfers the phosphoryl group from phosphoenolpyruvate (PEP) to the phosphoryl carrier protein (HPr).</text>
</comment>
<dbReference type="InterPro" id="IPR008279">
    <property type="entry name" value="PEP-util_enz_mobile_dom"/>
</dbReference>
<evidence type="ECO:0000259" key="22">
    <source>
        <dbReference type="Pfam" id="PF02896"/>
    </source>
</evidence>
<dbReference type="InterPro" id="IPR036618">
    <property type="entry name" value="PtsI_HPr-bd_sf"/>
</dbReference>
<dbReference type="GO" id="GO:0046872">
    <property type="term" value="F:metal ion binding"/>
    <property type="evidence" value="ECO:0007669"/>
    <property type="project" value="UniProtKB-KW"/>
</dbReference>
<evidence type="ECO:0000256" key="5">
    <source>
        <dbReference type="ARBA" id="ARBA00007837"/>
    </source>
</evidence>
<keyword evidence="12 17" id="KW-0598">Phosphotransferase system</keyword>
<dbReference type="FunFam" id="1.10.274.10:FF:000001">
    <property type="entry name" value="Phosphoenolpyruvate-protein phosphotransferase"/>
    <property type="match status" value="1"/>
</dbReference>
<evidence type="ECO:0000256" key="8">
    <source>
        <dbReference type="ARBA" id="ARBA00022448"/>
    </source>
</evidence>